<gene>
    <name evidence="2" type="ORF">GCM10023191_099020</name>
</gene>
<dbReference type="Proteomes" id="UP001500503">
    <property type="component" value="Unassembled WGS sequence"/>
</dbReference>
<sequence length="97" mass="10099">MSFASFFFVAATDGLGAASALGAGASRVAVTAKAAKPAKRPDRRYREHEVATGDLLSLTPTGLAVGFGPESPYRGAARIHPRNSGSRFPLKGIRRVG</sequence>
<evidence type="ECO:0000256" key="1">
    <source>
        <dbReference type="SAM" id="MobiDB-lite"/>
    </source>
</evidence>
<accession>A0ABP8R8Q5</accession>
<reference evidence="3" key="1">
    <citation type="journal article" date="2019" name="Int. J. Syst. Evol. Microbiol.">
        <title>The Global Catalogue of Microorganisms (GCM) 10K type strain sequencing project: providing services to taxonomists for standard genome sequencing and annotation.</title>
        <authorList>
            <consortium name="The Broad Institute Genomics Platform"/>
            <consortium name="The Broad Institute Genome Sequencing Center for Infectious Disease"/>
            <person name="Wu L."/>
            <person name="Ma J."/>
        </authorList>
    </citation>
    <scope>NUCLEOTIDE SEQUENCE [LARGE SCALE GENOMIC DNA]</scope>
    <source>
        <strain evidence="3">JCM 17933</strain>
    </source>
</reference>
<evidence type="ECO:0000313" key="3">
    <source>
        <dbReference type="Proteomes" id="UP001500503"/>
    </source>
</evidence>
<comment type="caution">
    <text evidence="2">The sequence shown here is derived from an EMBL/GenBank/DDBJ whole genome shotgun (WGS) entry which is preliminary data.</text>
</comment>
<protein>
    <submittedName>
        <fullName evidence="2">Uncharacterized protein</fullName>
    </submittedName>
</protein>
<feature type="region of interest" description="Disordered" evidence="1">
    <location>
        <begin position="74"/>
        <end position="97"/>
    </location>
</feature>
<keyword evidence="3" id="KW-1185">Reference proteome</keyword>
<evidence type="ECO:0000313" key="2">
    <source>
        <dbReference type="EMBL" id="GAA4521107.1"/>
    </source>
</evidence>
<organism evidence="2 3">
    <name type="scientific">Actinoallomurus oryzae</name>
    <dbReference type="NCBI Taxonomy" id="502180"/>
    <lineage>
        <taxon>Bacteria</taxon>
        <taxon>Bacillati</taxon>
        <taxon>Actinomycetota</taxon>
        <taxon>Actinomycetes</taxon>
        <taxon>Streptosporangiales</taxon>
        <taxon>Thermomonosporaceae</taxon>
        <taxon>Actinoallomurus</taxon>
    </lineage>
</organism>
<proteinExistence type="predicted"/>
<dbReference type="EMBL" id="BAABHF010000068">
    <property type="protein sequence ID" value="GAA4521107.1"/>
    <property type="molecule type" value="Genomic_DNA"/>
</dbReference>
<name>A0ABP8R8Q5_9ACTN</name>